<accession>A0A1G8FJC5</accession>
<name>A0A1G8FJC5_9PROT</name>
<organism evidence="2 3">
    <name type="scientific">Roseospirillum parvum</name>
    <dbReference type="NCBI Taxonomy" id="83401"/>
    <lineage>
        <taxon>Bacteria</taxon>
        <taxon>Pseudomonadati</taxon>
        <taxon>Pseudomonadota</taxon>
        <taxon>Alphaproteobacteria</taxon>
        <taxon>Rhodospirillales</taxon>
        <taxon>Rhodospirillaceae</taxon>
        <taxon>Roseospirillum</taxon>
    </lineage>
</organism>
<dbReference type="OrthoDB" id="363007at2"/>
<protein>
    <submittedName>
        <fullName evidence="2">Uncharacterized protein</fullName>
    </submittedName>
</protein>
<gene>
    <name evidence="2" type="ORF">SAMN05421742_11437</name>
</gene>
<evidence type="ECO:0000313" key="2">
    <source>
        <dbReference type="EMBL" id="SDH82237.1"/>
    </source>
</evidence>
<feature type="chain" id="PRO_5011603332" evidence="1">
    <location>
        <begin position="25"/>
        <end position="112"/>
    </location>
</feature>
<proteinExistence type="predicted"/>
<dbReference type="EMBL" id="FNCV01000014">
    <property type="protein sequence ID" value="SDH82237.1"/>
    <property type="molecule type" value="Genomic_DNA"/>
</dbReference>
<dbReference type="RefSeq" id="WP_092621660.1">
    <property type="nucleotide sequence ID" value="NZ_FNCV01000014.1"/>
</dbReference>
<keyword evidence="1" id="KW-0732">Signal</keyword>
<evidence type="ECO:0000313" key="3">
    <source>
        <dbReference type="Proteomes" id="UP000217076"/>
    </source>
</evidence>
<keyword evidence="3" id="KW-1185">Reference proteome</keyword>
<reference evidence="3" key="1">
    <citation type="submission" date="2016-10" db="EMBL/GenBank/DDBJ databases">
        <authorList>
            <person name="Varghese N."/>
            <person name="Submissions S."/>
        </authorList>
    </citation>
    <scope>NUCLEOTIDE SEQUENCE [LARGE SCALE GENOMIC DNA]</scope>
    <source>
        <strain evidence="3">930I</strain>
    </source>
</reference>
<evidence type="ECO:0000256" key="1">
    <source>
        <dbReference type="SAM" id="SignalP"/>
    </source>
</evidence>
<dbReference type="STRING" id="83401.SAMN05421742_11437"/>
<sequence length="112" mass="11418">MSIITSRLKLPAVAGVLALGVGFAAPVAAHTPLAACYDMGDGTVLCEGGFSDGSSAAGVPIRVMDGSGAVLIEGKMSDNSEFEFEKPDGEFNVMFDAGEGHQIEIPGSDIVQ</sequence>
<dbReference type="Proteomes" id="UP000217076">
    <property type="component" value="Unassembled WGS sequence"/>
</dbReference>
<feature type="signal peptide" evidence="1">
    <location>
        <begin position="1"/>
        <end position="24"/>
    </location>
</feature>
<dbReference type="AlphaFoldDB" id="A0A1G8FJC5"/>